<evidence type="ECO:0000256" key="3">
    <source>
        <dbReference type="ARBA" id="ARBA00022771"/>
    </source>
</evidence>
<comment type="caution">
    <text evidence="8">The sequence shown here is derived from an EMBL/GenBank/DDBJ whole genome shotgun (WGS) entry which is preliminary data.</text>
</comment>
<evidence type="ECO:0000256" key="1">
    <source>
        <dbReference type="ARBA" id="ARBA00004123"/>
    </source>
</evidence>
<dbReference type="GO" id="GO:0009788">
    <property type="term" value="P:negative regulation of abscisic acid-activated signaling pathway"/>
    <property type="evidence" value="ECO:0007669"/>
    <property type="project" value="InterPro"/>
</dbReference>
<keyword evidence="5" id="KW-0539">Nucleus</keyword>
<dbReference type="AlphaFoldDB" id="A0A8K0E944"/>
<evidence type="ECO:0000259" key="7">
    <source>
        <dbReference type="PROSITE" id="PS50157"/>
    </source>
</evidence>
<proteinExistence type="predicted"/>
<dbReference type="PANTHER" id="PTHR47287">
    <property type="entry name" value="C2H2 AND C2HC ZINC FINGERS SUPERFAMILY PROTEIN"/>
    <property type="match status" value="1"/>
</dbReference>
<gene>
    <name evidence="8" type="ORF">FNV43_RR16104</name>
</gene>
<dbReference type="OrthoDB" id="1436876at2759"/>
<evidence type="ECO:0000313" key="9">
    <source>
        <dbReference type="Proteomes" id="UP000796880"/>
    </source>
</evidence>
<dbReference type="PANTHER" id="PTHR47287:SF13">
    <property type="entry name" value="C2H2-TYPE DOMAIN-CONTAINING PROTEIN"/>
    <property type="match status" value="1"/>
</dbReference>
<dbReference type="Gene3D" id="3.30.160.60">
    <property type="entry name" value="Classic Zinc Finger"/>
    <property type="match status" value="1"/>
</dbReference>
<dbReference type="InterPro" id="IPR036236">
    <property type="entry name" value="Znf_C2H2_sf"/>
</dbReference>
<comment type="subcellular location">
    <subcellularLocation>
        <location evidence="1">Nucleus</location>
    </subcellularLocation>
</comment>
<evidence type="ECO:0000313" key="8">
    <source>
        <dbReference type="EMBL" id="KAF3442188.1"/>
    </source>
</evidence>
<keyword evidence="4" id="KW-0862">Zinc</keyword>
<evidence type="ECO:0000256" key="2">
    <source>
        <dbReference type="ARBA" id="ARBA00022723"/>
    </source>
</evidence>
<evidence type="ECO:0000256" key="5">
    <source>
        <dbReference type="ARBA" id="ARBA00023242"/>
    </source>
</evidence>
<accession>A0A8K0E944</accession>
<dbReference type="EMBL" id="VOIH02000007">
    <property type="protein sequence ID" value="KAF3442188.1"/>
    <property type="molecule type" value="Genomic_DNA"/>
</dbReference>
<dbReference type="GO" id="GO:0005634">
    <property type="term" value="C:nucleus"/>
    <property type="evidence" value="ECO:0007669"/>
    <property type="project" value="UniProtKB-SubCell"/>
</dbReference>
<dbReference type="GO" id="GO:0008270">
    <property type="term" value="F:zinc ion binding"/>
    <property type="evidence" value="ECO:0007669"/>
    <property type="project" value="UniProtKB-KW"/>
</dbReference>
<feature type="domain" description="C2H2-type" evidence="7">
    <location>
        <begin position="56"/>
        <end position="83"/>
    </location>
</feature>
<organism evidence="8 9">
    <name type="scientific">Rhamnella rubrinervis</name>
    <dbReference type="NCBI Taxonomy" id="2594499"/>
    <lineage>
        <taxon>Eukaryota</taxon>
        <taxon>Viridiplantae</taxon>
        <taxon>Streptophyta</taxon>
        <taxon>Embryophyta</taxon>
        <taxon>Tracheophyta</taxon>
        <taxon>Spermatophyta</taxon>
        <taxon>Magnoliopsida</taxon>
        <taxon>eudicotyledons</taxon>
        <taxon>Gunneridae</taxon>
        <taxon>Pentapetalae</taxon>
        <taxon>rosids</taxon>
        <taxon>fabids</taxon>
        <taxon>Rosales</taxon>
        <taxon>Rhamnaceae</taxon>
        <taxon>rhamnoid group</taxon>
        <taxon>Rhamneae</taxon>
        <taxon>Rhamnella</taxon>
    </lineage>
</organism>
<evidence type="ECO:0000256" key="6">
    <source>
        <dbReference type="PROSITE-ProRule" id="PRU00042"/>
    </source>
</evidence>
<dbReference type="SUPFAM" id="SSF57667">
    <property type="entry name" value="beta-beta-alpha zinc fingers"/>
    <property type="match status" value="1"/>
</dbReference>
<keyword evidence="9" id="KW-1185">Reference proteome</keyword>
<keyword evidence="2" id="KW-0479">Metal-binding</keyword>
<dbReference type="Proteomes" id="UP000796880">
    <property type="component" value="Unassembled WGS sequence"/>
</dbReference>
<reference evidence="8" key="1">
    <citation type="submission" date="2020-03" db="EMBL/GenBank/DDBJ databases">
        <title>A high-quality chromosome-level genome assembly of a woody plant with both climbing and erect habits, Rhamnella rubrinervis.</title>
        <authorList>
            <person name="Lu Z."/>
            <person name="Yang Y."/>
            <person name="Zhu X."/>
            <person name="Sun Y."/>
        </authorList>
    </citation>
    <scope>NUCLEOTIDE SEQUENCE</scope>
    <source>
        <strain evidence="8">BYM</strain>
        <tissue evidence="8">Leaf</tissue>
    </source>
</reference>
<dbReference type="PROSITE" id="PS50157">
    <property type="entry name" value="ZINC_FINGER_C2H2_2"/>
    <property type="match status" value="1"/>
</dbReference>
<dbReference type="PROSITE" id="PS00028">
    <property type="entry name" value="ZINC_FINGER_C2H2_1"/>
    <property type="match status" value="1"/>
</dbReference>
<sequence length="202" mass="22809">MDSESNHNHLLLDQRLSNSNEPNLELQLNLLGHYGNSSAPTKNNHHKKMRMRMKKFSCKHCNKKFPNSQARGGHQNAHKRERILLKLQKEWNNLHHVAAAAGGGRLVVPLHSHRRPDDQDHLHANYASQCPHRCRAKYYNWTPTPINYDKASASNTNLMDLGNNAAAFPTTPTSVLWSSTTLLPFSSSPSSSSSPFIKLNLF</sequence>
<keyword evidence="3 6" id="KW-0863">Zinc-finger</keyword>
<dbReference type="InterPro" id="IPR013087">
    <property type="entry name" value="Znf_C2H2_type"/>
</dbReference>
<protein>
    <recommendedName>
        <fullName evidence="7">C2H2-type domain-containing protein</fullName>
    </recommendedName>
</protein>
<name>A0A8K0E944_9ROSA</name>
<evidence type="ECO:0000256" key="4">
    <source>
        <dbReference type="ARBA" id="ARBA00022833"/>
    </source>
</evidence>
<dbReference type="InterPro" id="IPR044246">
    <property type="entry name" value="ZFP3-like"/>
</dbReference>